<evidence type="ECO:0000313" key="3">
    <source>
        <dbReference type="EMBL" id="SUA67545.1"/>
    </source>
</evidence>
<sequence length="133" mass="15195">MPEGDVMAIEQLHAKTEELTAQLQGLSAEFARLSAQTLSDEARFKLIEQTAGRHDEEIRQLKDSTRMMQLQFDQVMTKIDTLEMKLFSWLQQTQQDSVKERTTNNKQWFQFLTFVLGGTIIAIVTAVFVKGGL</sequence>
<feature type="transmembrane region" description="Helical" evidence="2">
    <location>
        <begin position="108"/>
        <end position="129"/>
    </location>
</feature>
<keyword evidence="2" id="KW-0812">Transmembrane</keyword>
<dbReference type="GeneID" id="93350118"/>
<reference evidence="3 4" key="1">
    <citation type="submission" date="2018-06" db="EMBL/GenBank/DDBJ databases">
        <authorList>
            <consortium name="Pathogen Informatics"/>
            <person name="Doyle S."/>
        </authorList>
    </citation>
    <scope>NUCLEOTIDE SEQUENCE [LARGE SCALE GENOMIC DNA]</scope>
    <source>
        <strain evidence="3 4">NCTC10343</strain>
    </source>
</reference>
<name>A0A378XWQ6_PAEPO</name>
<dbReference type="Proteomes" id="UP000254400">
    <property type="component" value="Unassembled WGS sequence"/>
</dbReference>
<keyword evidence="2" id="KW-0472">Membrane</keyword>
<accession>A0A378XWQ6</accession>
<dbReference type="EMBL" id="UGSC01000001">
    <property type="protein sequence ID" value="SUA67545.1"/>
    <property type="molecule type" value="Genomic_DNA"/>
</dbReference>
<gene>
    <name evidence="3" type="ORF">NCTC10343_01323</name>
</gene>
<organism evidence="3 4">
    <name type="scientific">Paenibacillus polymyxa</name>
    <name type="common">Bacillus polymyxa</name>
    <dbReference type="NCBI Taxonomy" id="1406"/>
    <lineage>
        <taxon>Bacteria</taxon>
        <taxon>Bacillati</taxon>
        <taxon>Bacillota</taxon>
        <taxon>Bacilli</taxon>
        <taxon>Bacillales</taxon>
        <taxon>Paenibacillaceae</taxon>
        <taxon>Paenibacillus</taxon>
    </lineage>
</organism>
<dbReference type="RefSeq" id="WP_019686516.1">
    <property type="nucleotide sequence ID" value="NZ_CP036496.1"/>
</dbReference>
<feature type="coiled-coil region" evidence="1">
    <location>
        <begin position="9"/>
        <end position="36"/>
    </location>
</feature>
<dbReference type="AlphaFoldDB" id="A0A378XWQ6"/>
<evidence type="ECO:0000256" key="2">
    <source>
        <dbReference type="SAM" id="Phobius"/>
    </source>
</evidence>
<keyword evidence="1" id="KW-0175">Coiled coil</keyword>
<proteinExistence type="predicted"/>
<protein>
    <submittedName>
        <fullName evidence="3">Uncharacterized protein</fullName>
    </submittedName>
</protein>
<evidence type="ECO:0000313" key="4">
    <source>
        <dbReference type="Proteomes" id="UP000254400"/>
    </source>
</evidence>
<evidence type="ECO:0000256" key="1">
    <source>
        <dbReference type="SAM" id="Coils"/>
    </source>
</evidence>
<keyword evidence="2" id="KW-1133">Transmembrane helix</keyword>